<evidence type="ECO:0000256" key="5">
    <source>
        <dbReference type="PIRSR" id="PIRSR604294-1"/>
    </source>
</evidence>
<evidence type="ECO:0000256" key="2">
    <source>
        <dbReference type="ARBA" id="ARBA00022723"/>
    </source>
</evidence>
<evidence type="ECO:0000256" key="1">
    <source>
        <dbReference type="ARBA" id="ARBA00006787"/>
    </source>
</evidence>
<comment type="caution">
    <text evidence="7">The sequence shown here is derived from an EMBL/GenBank/DDBJ whole genome shotgun (WGS) entry which is preliminary data.</text>
</comment>
<dbReference type="GO" id="GO:0010436">
    <property type="term" value="F:carotenoid dioxygenase activity"/>
    <property type="evidence" value="ECO:0007669"/>
    <property type="project" value="TreeGrafter"/>
</dbReference>
<dbReference type="AlphaFoldDB" id="A0A318TBJ2"/>
<evidence type="ECO:0000313" key="8">
    <source>
        <dbReference type="Proteomes" id="UP000248148"/>
    </source>
</evidence>
<keyword evidence="8" id="KW-1185">Reference proteome</keyword>
<sequence length="468" mass="52158">MSQRHNLSSIDRSNLAPIQIECDADFLPVFGELPRELNGTLYRNGANPQFESPGAHWFFGDGMLHAFRIDNGRVSYRNRWVRTPKWLAEHDAGRPLFGAFNRKLPDAPSSVTDDGGVANTNVLFHGGRLLALEEGHPPTEIDPDTLATRGYHDYGGAITGPFTAHPKIDPVSGEMLFFGYNAGGPLTARMSFGVIDRDGKVARFEHFKAPFAAMVHDFIVTARYVLFPILPLTGSLWRAFRGKPPYAWEPGKGAYVGVMPRAGSPKDIRWFRSEACFVFHVMNAWDDRERIIADVMQSEQAPLFPDVNGHPTDPERSRARLCRWTFDLAANSDRFQRTYLDDTTGEFPRIDDRFTGLKTRHGWYASANPASQLLGGMSGLVHVDHHTSTRAHYRLPPGDTTSEPVFVPRSANADEGDGWLLAVLWRARDKRSDLAVFNATDLASGPIALVQLGHRIPDGFHGNWVAAR</sequence>
<gene>
    <name evidence="7" type="ORF">BJ122_12740</name>
</gene>
<dbReference type="EC" id="1.13.11.-" evidence="6"/>
<comment type="similarity">
    <text evidence="1 6">Belongs to the carotenoid oxygenase family.</text>
</comment>
<keyword evidence="2 5" id="KW-0479">Metal-binding</keyword>
<feature type="binding site" evidence="5">
    <location>
        <position position="280"/>
    </location>
    <ligand>
        <name>Fe cation</name>
        <dbReference type="ChEBI" id="CHEBI:24875"/>
        <note>catalytic</note>
    </ligand>
</feature>
<evidence type="ECO:0000313" key="7">
    <source>
        <dbReference type="EMBL" id="PYF00181.1"/>
    </source>
</evidence>
<dbReference type="Pfam" id="PF03055">
    <property type="entry name" value="RPE65"/>
    <property type="match status" value="1"/>
</dbReference>
<accession>A0A318TBJ2</accession>
<organism evidence="7 8">
    <name type="scientific">Rhodopseudomonas faecalis</name>
    <dbReference type="NCBI Taxonomy" id="99655"/>
    <lineage>
        <taxon>Bacteria</taxon>
        <taxon>Pseudomonadati</taxon>
        <taxon>Pseudomonadota</taxon>
        <taxon>Alphaproteobacteria</taxon>
        <taxon>Hyphomicrobiales</taxon>
        <taxon>Nitrobacteraceae</taxon>
        <taxon>Rhodopseudomonas</taxon>
    </lineage>
</organism>
<dbReference type="Proteomes" id="UP000248148">
    <property type="component" value="Unassembled WGS sequence"/>
</dbReference>
<dbReference type="OrthoDB" id="6636843at2"/>
<evidence type="ECO:0000256" key="6">
    <source>
        <dbReference type="RuleBase" id="RU364048"/>
    </source>
</evidence>
<feature type="binding site" evidence="5">
    <location>
        <position position="216"/>
    </location>
    <ligand>
        <name>Fe cation</name>
        <dbReference type="ChEBI" id="CHEBI:24875"/>
        <note>catalytic</note>
    </ligand>
</feature>
<reference evidence="7 8" key="1">
    <citation type="submission" date="2018-06" db="EMBL/GenBank/DDBJ databases">
        <title>Genomic Encyclopedia of Archaeal and Bacterial Type Strains, Phase II (KMG-II): from individual species to whole genera.</title>
        <authorList>
            <person name="Goeker M."/>
        </authorList>
    </citation>
    <scope>NUCLEOTIDE SEQUENCE [LARGE SCALE GENOMIC DNA]</scope>
    <source>
        <strain evidence="7 8">JCM 11668</strain>
    </source>
</reference>
<feature type="binding site" evidence="5">
    <location>
        <position position="165"/>
    </location>
    <ligand>
        <name>Fe cation</name>
        <dbReference type="ChEBI" id="CHEBI:24875"/>
        <note>catalytic</note>
    </ligand>
</feature>
<keyword evidence="3 6" id="KW-0560">Oxidoreductase</keyword>
<dbReference type="RefSeq" id="WP_110782353.1">
    <property type="nucleotide sequence ID" value="NZ_QJTI01000027.1"/>
</dbReference>
<evidence type="ECO:0000256" key="3">
    <source>
        <dbReference type="ARBA" id="ARBA00023002"/>
    </source>
</evidence>
<proteinExistence type="inferred from homology"/>
<dbReference type="GO" id="GO:0046872">
    <property type="term" value="F:metal ion binding"/>
    <property type="evidence" value="ECO:0007669"/>
    <property type="project" value="UniProtKB-KW"/>
</dbReference>
<protein>
    <recommendedName>
        <fullName evidence="6">Dioxygenase</fullName>
        <ecNumber evidence="6">1.13.11.-</ecNumber>
    </recommendedName>
</protein>
<dbReference type="PANTHER" id="PTHR10543:SF89">
    <property type="entry name" value="CAROTENOID 9,10(9',10')-CLEAVAGE DIOXYGENASE 1"/>
    <property type="match status" value="1"/>
</dbReference>
<dbReference type="GO" id="GO:0016121">
    <property type="term" value="P:carotene catabolic process"/>
    <property type="evidence" value="ECO:0007669"/>
    <property type="project" value="TreeGrafter"/>
</dbReference>
<dbReference type="EMBL" id="QJTI01000027">
    <property type="protein sequence ID" value="PYF00181.1"/>
    <property type="molecule type" value="Genomic_DNA"/>
</dbReference>
<dbReference type="InterPro" id="IPR004294">
    <property type="entry name" value="Carotenoid_Oase"/>
</dbReference>
<dbReference type="PANTHER" id="PTHR10543">
    <property type="entry name" value="BETA-CAROTENE DIOXYGENASE"/>
    <property type="match status" value="1"/>
</dbReference>
<keyword evidence="6 7" id="KW-0223">Dioxygenase</keyword>
<name>A0A318TBJ2_9BRAD</name>
<feature type="binding site" evidence="5">
    <location>
        <position position="461"/>
    </location>
    <ligand>
        <name>Fe cation</name>
        <dbReference type="ChEBI" id="CHEBI:24875"/>
        <note>catalytic</note>
    </ligand>
</feature>
<evidence type="ECO:0000256" key="4">
    <source>
        <dbReference type="ARBA" id="ARBA00023004"/>
    </source>
</evidence>
<comment type="cofactor">
    <cofactor evidence="5 6">
        <name>Fe(2+)</name>
        <dbReference type="ChEBI" id="CHEBI:29033"/>
    </cofactor>
    <text evidence="5 6">Binds 1 Fe(2+) ion per subunit.</text>
</comment>
<keyword evidence="4 5" id="KW-0408">Iron</keyword>